<dbReference type="CDD" id="cd01392">
    <property type="entry name" value="HTH_LacI"/>
    <property type="match status" value="1"/>
</dbReference>
<dbReference type="PROSITE" id="PS00356">
    <property type="entry name" value="HTH_LACI_1"/>
    <property type="match status" value="1"/>
</dbReference>
<dbReference type="SUPFAM" id="SSF53822">
    <property type="entry name" value="Periplasmic binding protein-like I"/>
    <property type="match status" value="1"/>
</dbReference>
<evidence type="ECO:0000313" key="5">
    <source>
        <dbReference type="EMBL" id="BDZ48891.1"/>
    </source>
</evidence>
<dbReference type="InterPro" id="IPR046335">
    <property type="entry name" value="LacI/GalR-like_sensor"/>
</dbReference>
<keyword evidence="6" id="KW-1185">Reference proteome</keyword>
<name>A0ABM8GKI8_9MICO</name>
<evidence type="ECO:0000256" key="2">
    <source>
        <dbReference type="ARBA" id="ARBA00023125"/>
    </source>
</evidence>
<dbReference type="Proteomes" id="UP001321486">
    <property type="component" value="Chromosome"/>
</dbReference>
<dbReference type="PANTHER" id="PTHR30146:SF153">
    <property type="entry name" value="LACTOSE OPERON REPRESSOR"/>
    <property type="match status" value="1"/>
</dbReference>
<dbReference type="EMBL" id="AP027732">
    <property type="protein sequence ID" value="BDZ48891.1"/>
    <property type="molecule type" value="Genomic_DNA"/>
</dbReference>
<dbReference type="CDD" id="cd06267">
    <property type="entry name" value="PBP1_LacI_sugar_binding-like"/>
    <property type="match status" value="1"/>
</dbReference>
<dbReference type="Pfam" id="PF00356">
    <property type="entry name" value="LacI"/>
    <property type="match status" value="1"/>
</dbReference>
<dbReference type="InterPro" id="IPR000843">
    <property type="entry name" value="HTH_LacI"/>
</dbReference>
<dbReference type="InterPro" id="IPR028082">
    <property type="entry name" value="Peripla_BP_I"/>
</dbReference>
<keyword evidence="2" id="KW-0238">DNA-binding</keyword>
<dbReference type="PROSITE" id="PS50932">
    <property type="entry name" value="HTH_LACI_2"/>
    <property type="match status" value="1"/>
</dbReference>
<keyword evidence="3" id="KW-0804">Transcription</keyword>
<evidence type="ECO:0000313" key="6">
    <source>
        <dbReference type="Proteomes" id="UP001321486"/>
    </source>
</evidence>
<accession>A0ABM8GKI8</accession>
<dbReference type="Gene3D" id="3.40.50.2300">
    <property type="match status" value="2"/>
</dbReference>
<dbReference type="Pfam" id="PF13377">
    <property type="entry name" value="Peripla_BP_3"/>
    <property type="match status" value="1"/>
</dbReference>
<sequence length="336" mass="36269">MQDVARLAGVSVKTVSNVLSGYEHVSAKMRDRVMTAVGELDYEINVSARNLRVGRTHVIGLAVPELSQAYFAELADAVIRAAQTRGYTVLIEQTAAGRDTEISVVSTMRKHSIDALIYSPLALGPDDVRQLDVEFPLVVLGEWIDGSKADHVTMSNEGAIRAATEHVLDRGRRRVAVVGAHPDGPIGTGASRLRGYTTALQARGLEVDPDLVLTAALWHRTYGVEATERLIASGVEFDAVVCFNDALALGVMRALQRSGRRIPEDVMVTGFDDIEDSAYSTPSLTTVSPGRDEIARTAVDLLVDSLEGTRTRLRPEQIETSFSLVVRESSGLSSVA</sequence>
<reference evidence="6" key="1">
    <citation type="journal article" date="2019" name="Int. J. Syst. Evol. Microbiol.">
        <title>The Global Catalogue of Microorganisms (GCM) 10K type strain sequencing project: providing services to taxonomists for standard genome sequencing and annotation.</title>
        <authorList>
            <consortium name="The Broad Institute Genomics Platform"/>
            <consortium name="The Broad Institute Genome Sequencing Center for Infectious Disease"/>
            <person name="Wu L."/>
            <person name="Ma J."/>
        </authorList>
    </citation>
    <scope>NUCLEOTIDE SEQUENCE [LARGE SCALE GENOMIC DNA]</scope>
    <source>
        <strain evidence="6">NBRC 108728</strain>
    </source>
</reference>
<feature type="domain" description="HTH lacI-type" evidence="4">
    <location>
        <begin position="1"/>
        <end position="53"/>
    </location>
</feature>
<proteinExistence type="predicted"/>
<dbReference type="RefSeq" id="WP_286345795.1">
    <property type="nucleotide sequence ID" value="NZ_AP027732.1"/>
</dbReference>
<dbReference type="Gene3D" id="1.10.260.40">
    <property type="entry name" value="lambda repressor-like DNA-binding domains"/>
    <property type="match status" value="1"/>
</dbReference>
<evidence type="ECO:0000259" key="4">
    <source>
        <dbReference type="PROSITE" id="PS50932"/>
    </source>
</evidence>
<organism evidence="5 6">
    <name type="scientific">Frondihabitans sucicola</name>
    <dbReference type="NCBI Taxonomy" id="1268041"/>
    <lineage>
        <taxon>Bacteria</taxon>
        <taxon>Bacillati</taxon>
        <taxon>Actinomycetota</taxon>
        <taxon>Actinomycetes</taxon>
        <taxon>Micrococcales</taxon>
        <taxon>Microbacteriaceae</taxon>
        <taxon>Frondihabitans</taxon>
    </lineage>
</organism>
<dbReference type="SUPFAM" id="SSF47413">
    <property type="entry name" value="lambda repressor-like DNA-binding domains"/>
    <property type="match status" value="1"/>
</dbReference>
<dbReference type="SMART" id="SM00354">
    <property type="entry name" value="HTH_LACI"/>
    <property type="match status" value="1"/>
</dbReference>
<evidence type="ECO:0000256" key="3">
    <source>
        <dbReference type="ARBA" id="ARBA00023163"/>
    </source>
</evidence>
<keyword evidence="1" id="KW-0805">Transcription regulation</keyword>
<evidence type="ECO:0000256" key="1">
    <source>
        <dbReference type="ARBA" id="ARBA00023015"/>
    </source>
</evidence>
<gene>
    <name evidence="5" type="ORF">GCM10025867_11320</name>
</gene>
<dbReference type="InterPro" id="IPR010982">
    <property type="entry name" value="Lambda_DNA-bd_dom_sf"/>
</dbReference>
<dbReference type="PANTHER" id="PTHR30146">
    <property type="entry name" value="LACI-RELATED TRANSCRIPTIONAL REPRESSOR"/>
    <property type="match status" value="1"/>
</dbReference>
<protein>
    <submittedName>
        <fullName evidence="5">LacI family transcriptional regulator</fullName>
    </submittedName>
</protein>